<dbReference type="InterPro" id="IPR004675">
    <property type="entry name" value="AhpD_core"/>
</dbReference>
<dbReference type="EMBL" id="JZKH01000029">
    <property type="protein sequence ID" value="KJS61241.1"/>
    <property type="molecule type" value="Genomic_DNA"/>
</dbReference>
<dbReference type="AlphaFoldDB" id="A0A0F2TFC5"/>
<dbReference type="GO" id="GO:0051920">
    <property type="term" value="F:peroxiredoxin activity"/>
    <property type="evidence" value="ECO:0007669"/>
    <property type="project" value="InterPro"/>
</dbReference>
<keyword evidence="3" id="KW-1185">Reference proteome</keyword>
<accession>A0A0F2TFC5</accession>
<dbReference type="OrthoDB" id="9801997at2"/>
<gene>
    <name evidence="2" type="ORF">VM95_16025</name>
</gene>
<comment type="caution">
    <text evidence="2">The sequence shown here is derived from an EMBL/GenBank/DDBJ whole genome shotgun (WGS) entry which is preliminary data.</text>
</comment>
<proteinExistence type="predicted"/>
<dbReference type="RefSeq" id="WP_045697135.1">
    <property type="nucleotide sequence ID" value="NZ_JZKH01000029.1"/>
</dbReference>
<dbReference type="Gene3D" id="1.20.1290.10">
    <property type="entry name" value="AhpD-like"/>
    <property type="match status" value="1"/>
</dbReference>
<dbReference type="NCBIfam" id="TIGR00778">
    <property type="entry name" value="ahpD_dom"/>
    <property type="match status" value="1"/>
</dbReference>
<evidence type="ECO:0000313" key="2">
    <source>
        <dbReference type="EMBL" id="KJS61241.1"/>
    </source>
</evidence>
<dbReference type="InterPro" id="IPR003779">
    <property type="entry name" value="CMD-like"/>
</dbReference>
<evidence type="ECO:0000259" key="1">
    <source>
        <dbReference type="Pfam" id="PF02627"/>
    </source>
</evidence>
<evidence type="ECO:0000313" key="3">
    <source>
        <dbReference type="Proteomes" id="UP000033699"/>
    </source>
</evidence>
<dbReference type="SUPFAM" id="SSF69118">
    <property type="entry name" value="AhpD-like"/>
    <property type="match status" value="1"/>
</dbReference>
<feature type="domain" description="Carboxymuconolactone decarboxylase-like" evidence="1">
    <location>
        <begin position="24"/>
        <end position="107"/>
    </location>
</feature>
<dbReference type="PANTHER" id="PTHR34846">
    <property type="entry name" value="4-CARBOXYMUCONOLACTONE DECARBOXYLASE FAMILY PROTEIN (AFU_ORTHOLOGUE AFUA_6G11590)"/>
    <property type="match status" value="1"/>
</dbReference>
<dbReference type="PANTHER" id="PTHR34846:SF10">
    <property type="entry name" value="CYTOPLASMIC PROTEIN"/>
    <property type="match status" value="1"/>
</dbReference>
<reference evidence="2 3" key="1">
    <citation type="submission" date="2015-02" db="EMBL/GenBank/DDBJ databases">
        <authorList>
            <person name="Ju K.-S."/>
            <person name="Doroghazi J.R."/>
            <person name="Metcalf W."/>
        </authorList>
    </citation>
    <scope>NUCLEOTIDE SEQUENCE [LARGE SCALE GENOMIC DNA]</scope>
    <source>
        <strain evidence="2 3">ATCC 31215</strain>
    </source>
</reference>
<dbReference type="Proteomes" id="UP000033699">
    <property type="component" value="Unassembled WGS sequence"/>
</dbReference>
<sequence length="159" mass="17379">MTTNSTTKDSTTAPARLDYARTAPKVFRAVIALDAAAREGLDPALVELVQMRTSQLNGCAYCLDMHAKDARKAGETDERIYLLPVWHEAPAGVYNERERAALALAEEIARIEGGVSDAVYARAAEQFAEAELAQLISVCFTINTWNRINVATRKTPGTH</sequence>
<dbReference type="InterPro" id="IPR029032">
    <property type="entry name" value="AhpD-like"/>
</dbReference>
<organism evidence="2 3">
    <name type="scientific">Streptomyces rubellomurinus (strain ATCC 31215)</name>
    <dbReference type="NCBI Taxonomy" id="359131"/>
    <lineage>
        <taxon>Bacteria</taxon>
        <taxon>Bacillati</taxon>
        <taxon>Actinomycetota</taxon>
        <taxon>Actinomycetes</taxon>
        <taxon>Kitasatosporales</taxon>
        <taxon>Streptomycetaceae</taxon>
        <taxon>Streptomyces</taxon>
    </lineage>
</organism>
<dbReference type="PATRIC" id="fig|359131.3.peg.3570"/>
<dbReference type="Pfam" id="PF02627">
    <property type="entry name" value="CMD"/>
    <property type="match status" value="1"/>
</dbReference>
<protein>
    <submittedName>
        <fullName evidence="2">4-carboxymuconolactone decarboxylase</fullName>
    </submittedName>
</protein>
<name>A0A0F2TFC5_STRR3</name>